<reference evidence="3" key="1">
    <citation type="submission" date="2021-08" db="EMBL/GenBank/DDBJ databases">
        <title>WGS assembly of Ceratopteris richardii.</title>
        <authorList>
            <person name="Marchant D.B."/>
            <person name="Chen G."/>
            <person name="Jenkins J."/>
            <person name="Shu S."/>
            <person name="Leebens-Mack J."/>
            <person name="Grimwood J."/>
            <person name="Schmutz J."/>
            <person name="Soltis P."/>
            <person name="Soltis D."/>
            <person name="Chen Z.-H."/>
        </authorList>
    </citation>
    <scope>NUCLEOTIDE SEQUENCE</scope>
    <source>
        <strain evidence="3">Whitten #5841</strain>
        <tissue evidence="3">Leaf</tissue>
    </source>
</reference>
<dbReference type="CDD" id="cd00072">
    <property type="entry name" value="GYF"/>
    <property type="match status" value="1"/>
</dbReference>
<feature type="region of interest" description="Disordered" evidence="1">
    <location>
        <begin position="655"/>
        <end position="676"/>
    </location>
</feature>
<feature type="compositionally biased region" description="Basic and acidic residues" evidence="1">
    <location>
        <begin position="117"/>
        <end position="158"/>
    </location>
</feature>
<dbReference type="InterPro" id="IPR035445">
    <property type="entry name" value="GYF-like_dom_sf"/>
</dbReference>
<dbReference type="PANTHER" id="PTHR46992">
    <property type="entry name" value="GYF DOMAIN-CONTAINING PROTEIN"/>
    <property type="match status" value="1"/>
</dbReference>
<dbReference type="OMA" id="WTTDSGR"/>
<evidence type="ECO:0000313" key="3">
    <source>
        <dbReference type="EMBL" id="KAH7286080.1"/>
    </source>
</evidence>
<dbReference type="PROSITE" id="PS50829">
    <property type="entry name" value="GYF"/>
    <property type="match status" value="1"/>
</dbReference>
<dbReference type="OrthoDB" id="6415790at2759"/>
<evidence type="ECO:0000256" key="1">
    <source>
        <dbReference type="SAM" id="MobiDB-lite"/>
    </source>
</evidence>
<proteinExistence type="predicted"/>
<protein>
    <recommendedName>
        <fullName evidence="2">GYF domain-containing protein</fullName>
    </recommendedName>
</protein>
<evidence type="ECO:0000259" key="2">
    <source>
        <dbReference type="PROSITE" id="PS50829"/>
    </source>
</evidence>
<comment type="caution">
    <text evidence="3">The sequence shown here is derived from an EMBL/GenBank/DDBJ whole genome shotgun (WGS) entry which is preliminary data.</text>
</comment>
<keyword evidence="4" id="KW-1185">Reference proteome</keyword>
<feature type="compositionally biased region" description="Basic and acidic residues" evidence="1">
    <location>
        <begin position="166"/>
        <end position="227"/>
    </location>
</feature>
<gene>
    <name evidence="3" type="ORF">KP509_33G057600</name>
</gene>
<evidence type="ECO:0000313" key="4">
    <source>
        <dbReference type="Proteomes" id="UP000825935"/>
    </source>
</evidence>
<dbReference type="EMBL" id="CM035438">
    <property type="protein sequence ID" value="KAH7286080.1"/>
    <property type="molecule type" value="Genomic_DNA"/>
</dbReference>
<dbReference type="PANTHER" id="PTHR46992:SF1">
    <property type="entry name" value="GYF DOMAIN-CONTAINING PROTEIN"/>
    <property type="match status" value="1"/>
</dbReference>
<feature type="region of interest" description="Disordered" evidence="1">
    <location>
        <begin position="944"/>
        <end position="971"/>
    </location>
</feature>
<feature type="domain" description="GYF" evidence="2">
    <location>
        <begin position="593"/>
        <end position="644"/>
    </location>
</feature>
<feature type="compositionally biased region" description="Basic and acidic residues" evidence="1">
    <location>
        <begin position="655"/>
        <end position="664"/>
    </location>
</feature>
<feature type="region of interest" description="Disordered" evidence="1">
    <location>
        <begin position="117"/>
        <end position="271"/>
    </location>
</feature>
<dbReference type="Proteomes" id="UP000825935">
    <property type="component" value="Chromosome 33"/>
</dbReference>
<dbReference type="SMART" id="SM00444">
    <property type="entry name" value="GYF"/>
    <property type="match status" value="1"/>
</dbReference>
<accession>A0A8T2QR77</accession>
<dbReference type="Pfam" id="PF02213">
    <property type="entry name" value="GYF"/>
    <property type="match status" value="1"/>
</dbReference>
<name>A0A8T2QR77_CERRI</name>
<organism evidence="3 4">
    <name type="scientific">Ceratopteris richardii</name>
    <name type="common">Triangle waterfern</name>
    <dbReference type="NCBI Taxonomy" id="49495"/>
    <lineage>
        <taxon>Eukaryota</taxon>
        <taxon>Viridiplantae</taxon>
        <taxon>Streptophyta</taxon>
        <taxon>Embryophyta</taxon>
        <taxon>Tracheophyta</taxon>
        <taxon>Polypodiopsida</taxon>
        <taxon>Polypodiidae</taxon>
        <taxon>Polypodiales</taxon>
        <taxon>Pteridineae</taxon>
        <taxon>Pteridaceae</taxon>
        <taxon>Parkerioideae</taxon>
        <taxon>Ceratopteris</taxon>
    </lineage>
</organism>
<dbReference type="InterPro" id="IPR003169">
    <property type="entry name" value="GYF"/>
</dbReference>
<dbReference type="Gene3D" id="3.30.1490.40">
    <property type="match status" value="1"/>
</dbReference>
<dbReference type="SUPFAM" id="SSF55277">
    <property type="entry name" value="GYF domain"/>
    <property type="match status" value="1"/>
</dbReference>
<sequence length="1896" mass="212178">MADQKPEGSDEGNQVIGGGHGIGCNVTAADSRIHEPFKVKRLAIGLGDNDLKDSYALEGNIPLSPQWLLSKPAENKELHRLPANNGGNTDIIKDRWRSDVNRENDKRRDWRRTAVDADGARRDRWREEERENTQSGRRERWKDAGDGSSDPKRIDRWNDNSANVRDSGDTRRTPSERWPDTTRDGSLESGRRESKWSTRWGPEDKDKKEKKMEHEKDGDGQHRDRLHLFSSNSRTESEQDSDSTSRDRWRPPSLAARGKGEVPSLGSTPPKYGTGLVIGRGQNENPAVGFTAGRGRATLSGTGMLVASRSSSIGSSPFVHNSEGGQVYYYPRAKLLDIYRKSSVFSTFNEVPEDFIESPQLTVAEPLVPLAFTAPDEEEEAILGRIRRGDILSSGAVYSTNKDSKPFDDAVKEKVNCHTLGGREEGLTEVLKKEDYESINVAEKQLVVDHVDAVPCKPEKEADIVAGPIQSQSIAAVMESSSLSNNQMHGTELNALPRNRSDVWVDNVTKSEALGLDENFCEFFKPDIQVDKHCQDFAGMIENLTPVTDSPASSCEALGMAKSACNGGDPERNPDQLEREPFSVECTDVPPEELSLYYIDPQGEVQGPFIGADIISWFELGYFGTDLLVRTSNAVESAPFVQLGEVMPHLKLKEHGTQEHHDSLYEEELQGTSASDSLSSEMLQKTDDASEISKWSHAQVLSDASVEVNRILHLSGSHPRNGADNLVFQENMMDENQRNGLHPSLWHNSSILSERERENIDISQQSLFSQNWPVKNDYLRRVSEAPPNSNQHVSSCITTPQTALWSSAHQLSDTDNSFGPFSRDAAWRDPALLNIGSLSRDINDFHVQQLQHSEKQHAIPQSSFPISHHSQQERHALLEFLNQRVPLDQVHNPALQEFAINRLQQTSPPQSPHLLPTLPQSQLSQANFQVPTSDSIIDHILKLQHHHHHHNNHNHHQPHHHHYQQQQQQSQLPHDLLGHLLKQQQQKQRQQQQSQLQSSHDLIGHLVKQQQQYSVADQPPIARQFLKDNSSFDPQFEDLQRQSPMELLLRKHQDEQLQARHAQLLQQMQLKDDERRVSGVWEVDEFGQFVRSQASTPFQAHGDLAQQQDLLLHHQLSFPSMLQSQSQKPHFEGGGIHHGDLHFTKPVVQAPGDLHVDPRLAALVGSLSKLDTTLEYSQHFKEERGDLRRQNHASLYLAPTDGARIHQPSESSGTGWATGSLGAGADMMNIYQMQNEVLPESSRRVQRSQHLALNWAQERTPLNDMLPKFPVKPNDFLHSPRGSEGPGSRILEQQGRMSNHVVDDVPMLSGGTSPLNMEAMALPVYDNNGSSMLKMSTSNHEVDPFGQLMNLGTQGAWKEREFEWQKPVPSSKQMSGQVPQGDVSNYWLSTSSEIQESCSQSLELDLLASIQSSKQMMVLGETMYSRPLSSTIVQDKSSHSSEFVDSPLQSVPCESSVENTFSRDASAVAGDHMQSLMMEMADTTVNADEGEFIEFKDSKKSKRRNIKSKLNNINKSTSASVMEPIAPATPLMKSTKLPNTDEEFSGTTPPAPSLGDFLPWREENMISQPQPAWSVDPGMQLKVAKPLKEIQEAEIKAREHEKLPQNPIQNVPRPSNPIPINNNTSAWQKPLLSSPSQFLGQPKVHMMQATVGKPTSIGLQNNEQFWDYGDAGVSKQASKIDWSDNSQLFKRYNTMTGEPMKGKESLPNRVHSSTFSHAISKSIPGKLAHRQSEGSSQEVQLSVAEARVFRDWCETQISKFEGKGHMSLLEFCMSLPSVSEAGDYLTTYLGNEPSVEAFKEEFLRHKAMIPPEIACIVFPMSEAVIKDGSDKGEGDRRTEASIRKDYEEEDNDFEIVRSGKRKGRKGKRTVDPTLVIGFNVSSGNRNLMGEIQHSMD</sequence>
<feature type="compositionally biased region" description="Basic residues" evidence="1">
    <location>
        <begin position="944"/>
        <end position="963"/>
    </location>
</feature>
<feature type="region of interest" description="Disordered" evidence="1">
    <location>
        <begin position="1"/>
        <end position="21"/>
    </location>
</feature>